<evidence type="ECO:0000256" key="11">
    <source>
        <dbReference type="SAM" id="SignalP"/>
    </source>
</evidence>
<dbReference type="Proteomes" id="UP000652567">
    <property type="component" value="Unassembled WGS sequence"/>
</dbReference>
<keyword evidence="6 8" id="KW-0472">Membrane</keyword>
<evidence type="ECO:0000256" key="3">
    <source>
        <dbReference type="ARBA" id="ARBA00022452"/>
    </source>
</evidence>
<evidence type="ECO:0000259" key="13">
    <source>
        <dbReference type="Pfam" id="PF07715"/>
    </source>
</evidence>
<evidence type="ECO:0000256" key="2">
    <source>
        <dbReference type="ARBA" id="ARBA00022448"/>
    </source>
</evidence>
<dbReference type="Gene3D" id="2.170.130.10">
    <property type="entry name" value="TonB-dependent receptor, plug domain"/>
    <property type="match status" value="1"/>
</dbReference>
<evidence type="ECO:0000256" key="10">
    <source>
        <dbReference type="SAM" id="MobiDB-lite"/>
    </source>
</evidence>
<dbReference type="InterPro" id="IPR036942">
    <property type="entry name" value="Beta-barrel_TonB_sf"/>
</dbReference>
<reference evidence="14" key="1">
    <citation type="submission" date="2018-07" db="EMBL/GenBank/DDBJ databases">
        <title>Genome assembly of strain Ka43.</title>
        <authorList>
            <person name="Kukolya J."/>
            <person name="Nagy I."/>
            <person name="Horvath B."/>
            <person name="Toth A."/>
        </authorList>
    </citation>
    <scope>NUCLEOTIDE SEQUENCE</scope>
    <source>
        <strain evidence="14">KB43</strain>
    </source>
</reference>
<comment type="similarity">
    <text evidence="8 9">Belongs to the TonB-dependent receptor family.</text>
</comment>
<accession>A0A928V0G4</accession>
<evidence type="ECO:0000259" key="12">
    <source>
        <dbReference type="Pfam" id="PF00593"/>
    </source>
</evidence>
<evidence type="ECO:0000256" key="8">
    <source>
        <dbReference type="PROSITE-ProRule" id="PRU01360"/>
    </source>
</evidence>
<feature type="signal peptide" evidence="11">
    <location>
        <begin position="1"/>
        <end position="29"/>
    </location>
</feature>
<keyword evidence="2 8" id="KW-0813">Transport</keyword>
<keyword evidence="4 8" id="KW-0812">Transmembrane</keyword>
<keyword evidence="11" id="KW-0732">Signal</keyword>
<feature type="chain" id="PRO_5037380811" description="TonB-dependent receptor" evidence="11">
    <location>
        <begin position="30"/>
        <end position="1066"/>
    </location>
</feature>
<dbReference type="AlphaFoldDB" id="A0A928V0G4"/>
<protein>
    <recommendedName>
        <fullName evidence="16">TonB-dependent receptor</fullName>
    </recommendedName>
</protein>
<feature type="domain" description="TonB-dependent receptor-like beta-barrel" evidence="12">
    <location>
        <begin position="654"/>
        <end position="1033"/>
    </location>
</feature>
<feature type="compositionally biased region" description="Low complexity" evidence="10">
    <location>
        <begin position="541"/>
        <end position="555"/>
    </location>
</feature>
<dbReference type="Pfam" id="PF07715">
    <property type="entry name" value="Plug"/>
    <property type="match status" value="1"/>
</dbReference>
<organism evidence="14 15">
    <name type="scientific">Cellvibrio polysaccharolyticus</name>
    <dbReference type="NCBI Taxonomy" id="2082724"/>
    <lineage>
        <taxon>Bacteria</taxon>
        <taxon>Pseudomonadati</taxon>
        <taxon>Pseudomonadota</taxon>
        <taxon>Gammaproteobacteria</taxon>
        <taxon>Cellvibrionales</taxon>
        <taxon>Cellvibrionaceae</taxon>
        <taxon>Cellvibrio</taxon>
    </lineage>
</organism>
<evidence type="ECO:0000256" key="9">
    <source>
        <dbReference type="RuleBase" id="RU003357"/>
    </source>
</evidence>
<dbReference type="EMBL" id="PRDL01000001">
    <property type="protein sequence ID" value="MBE8716560.1"/>
    <property type="molecule type" value="Genomic_DNA"/>
</dbReference>
<dbReference type="InterPro" id="IPR039426">
    <property type="entry name" value="TonB-dep_rcpt-like"/>
</dbReference>
<dbReference type="GO" id="GO:0009279">
    <property type="term" value="C:cell outer membrane"/>
    <property type="evidence" value="ECO:0007669"/>
    <property type="project" value="UniProtKB-SubCell"/>
</dbReference>
<evidence type="ECO:0000256" key="4">
    <source>
        <dbReference type="ARBA" id="ARBA00022692"/>
    </source>
</evidence>
<feature type="compositionally biased region" description="Polar residues" evidence="10">
    <location>
        <begin position="527"/>
        <end position="540"/>
    </location>
</feature>
<feature type="region of interest" description="Disordered" evidence="10">
    <location>
        <begin position="527"/>
        <end position="557"/>
    </location>
</feature>
<keyword evidence="15" id="KW-1185">Reference proteome</keyword>
<keyword evidence="7 8" id="KW-0998">Cell outer membrane</keyword>
<evidence type="ECO:0000256" key="7">
    <source>
        <dbReference type="ARBA" id="ARBA00023237"/>
    </source>
</evidence>
<comment type="caution">
    <text evidence="14">The sequence shown here is derived from an EMBL/GenBank/DDBJ whole genome shotgun (WGS) entry which is preliminary data.</text>
</comment>
<dbReference type="SUPFAM" id="SSF56935">
    <property type="entry name" value="Porins"/>
    <property type="match status" value="1"/>
</dbReference>
<dbReference type="PANTHER" id="PTHR40980:SF3">
    <property type="entry name" value="TONB-DEPENDENT RECEPTOR-LIKE BETA-BARREL DOMAIN-CONTAINING PROTEIN"/>
    <property type="match status" value="1"/>
</dbReference>
<gene>
    <name evidence="14" type="ORF">C4F51_05085</name>
</gene>
<evidence type="ECO:0008006" key="16">
    <source>
        <dbReference type="Google" id="ProtNLM"/>
    </source>
</evidence>
<dbReference type="InterPro" id="IPR000531">
    <property type="entry name" value="Beta-barrel_TonB"/>
</dbReference>
<evidence type="ECO:0000313" key="15">
    <source>
        <dbReference type="Proteomes" id="UP000652567"/>
    </source>
</evidence>
<dbReference type="PROSITE" id="PS52016">
    <property type="entry name" value="TONB_DEPENDENT_REC_3"/>
    <property type="match status" value="1"/>
</dbReference>
<dbReference type="PANTHER" id="PTHR40980">
    <property type="entry name" value="PLUG DOMAIN-CONTAINING PROTEIN"/>
    <property type="match status" value="1"/>
</dbReference>
<dbReference type="InterPro" id="IPR012910">
    <property type="entry name" value="Plug_dom"/>
</dbReference>
<name>A0A928V0G4_9GAMM</name>
<evidence type="ECO:0000256" key="1">
    <source>
        <dbReference type="ARBA" id="ARBA00004571"/>
    </source>
</evidence>
<evidence type="ECO:0000256" key="5">
    <source>
        <dbReference type="ARBA" id="ARBA00023077"/>
    </source>
</evidence>
<feature type="domain" description="TonB-dependent receptor plug" evidence="13">
    <location>
        <begin position="53"/>
        <end position="164"/>
    </location>
</feature>
<dbReference type="Gene3D" id="2.40.170.20">
    <property type="entry name" value="TonB-dependent receptor, beta-barrel domain"/>
    <property type="match status" value="1"/>
</dbReference>
<evidence type="ECO:0000313" key="14">
    <source>
        <dbReference type="EMBL" id="MBE8716560.1"/>
    </source>
</evidence>
<dbReference type="InterPro" id="IPR037066">
    <property type="entry name" value="Plug_dom_sf"/>
</dbReference>
<keyword evidence="3 8" id="KW-1134">Transmembrane beta strand</keyword>
<proteinExistence type="inferred from homology"/>
<dbReference type="RefSeq" id="WP_193907725.1">
    <property type="nucleotide sequence ID" value="NZ_PRDL01000001.1"/>
</dbReference>
<evidence type="ECO:0000256" key="6">
    <source>
        <dbReference type="ARBA" id="ARBA00023136"/>
    </source>
</evidence>
<comment type="subcellular location">
    <subcellularLocation>
        <location evidence="1 8">Cell outer membrane</location>
        <topology evidence="1 8">Multi-pass membrane protein</topology>
    </subcellularLocation>
</comment>
<dbReference type="Pfam" id="PF00593">
    <property type="entry name" value="TonB_dep_Rec_b-barrel"/>
    <property type="match status" value="1"/>
</dbReference>
<sequence>MYTDVFKKKVIATAIASITLGSLSHIALAQDKPVEEVLVRGIKSSLEKAIDIKRESVNMVEAISADDIGKMPDQNVAESLQRLPGIQIDRNNGEGTKVRIRGLDQNATLLNGNVFVSGLEYFQLGEAKTEFDSSLEGIPSELLGGVEVYKTPKASMIEGGMGGVVNLKTRDAFSLNGPLVAVNVKADQGLDAKDTQPSGSIIIGNNWDSKFAAIIALTANKKTVHNDSFQSFSREGTAINCTDNGEWDIELSRCSAGDAYLVPGMYYATDSEQERERQGASVNLQWNVNEAVQLGFDWFHADMEVSNRQYTVKHAMNTDNATGIDESQPYELENKGLFNIIKKANFTIADAEVNSAGEVSKGSADNFALRAKVDNGGKFRISTEVSYAQADLEQRAGYSDSRFTPYRTSRYVGTDLANGGTPNGWGDTPANPGTGESTRSYNYVAGSRPSLAFTNDAWLTNPDFYAFKSHWALGADVDNEAKSFRTDLEYDIDVGHLKKLTFGFRWSEQEVDFRELRHLTDFSRTTGAQSPNTYNADGSLNTATTFNPNNAPGPGDKNANVREAVYYDLCGNGGIPQGKVCDIDGDGLDDNQPYGPWGYFIDAGIGLKAFDLKTSSGMNLAEALYGSAAVAGDANRWSRSPGVIPWETYNQNPQRFVQLNNFFPSGGYRSDVLMDNANLITANVDGWIKGLTPNSPGEWMEVPLESWSIKEQTTALYVEADFTGDTVPYDLNLGLRVVKTEVDVTSAETTPESSLWSLATDGWNSQGVLLTWDVVTKTKDYWDVLPSLNFVLNTTDDSKLRFSAAKVISRPNYQDLGKGFGKNFTRVDEPYTYFAFTGGSTGNPDLDPYRATQADVSYEWYYDDLGYVSAGVFVKAVDSFLAGQTTLEYGVDTGPNGGSMGSVARTVNGTGGSVSGFEFAMQKAWENGFGVTFNYTFSNSKADVTTTTHQDLGLPGVSENSFNVIGFFENDQLSARVAYTWRDEYLSPFRSAYGVIGLENGVPEFFEAYGQWDASVTYDINANFSLTAEAINITGESQSSYLGYKGQSMTYTSQEPRLVLGVSYRM</sequence>
<keyword evidence="5 9" id="KW-0798">TonB box</keyword>